<dbReference type="OrthoDB" id="115557at2759"/>
<keyword evidence="3" id="KW-1185">Reference proteome</keyword>
<gene>
    <name evidence="2" type="ORF">PHYPSEUDO_010357</name>
</gene>
<dbReference type="EMBL" id="JAGDFM010000044">
    <property type="protein sequence ID" value="KAG7389472.1"/>
    <property type="molecule type" value="Genomic_DNA"/>
</dbReference>
<organism evidence="2 3">
    <name type="scientific">Phytophthora pseudosyringae</name>
    <dbReference type="NCBI Taxonomy" id="221518"/>
    <lineage>
        <taxon>Eukaryota</taxon>
        <taxon>Sar</taxon>
        <taxon>Stramenopiles</taxon>
        <taxon>Oomycota</taxon>
        <taxon>Peronosporomycetes</taxon>
        <taxon>Peronosporales</taxon>
        <taxon>Peronosporaceae</taxon>
        <taxon>Phytophthora</taxon>
    </lineage>
</organism>
<name>A0A8T1W674_9STRA</name>
<evidence type="ECO:0000313" key="3">
    <source>
        <dbReference type="Proteomes" id="UP000694044"/>
    </source>
</evidence>
<dbReference type="Proteomes" id="UP000694044">
    <property type="component" value="Unassembled WGS sequence"/>
</dbReference>
<evidence type="ECO:0000256" key="1">
    <source>
        <dbReference type="SAM" id="MobiDB-lite"/>
    </source>
</evidence>
<proteinExistence type="predicted"/>
<reference evidence="2" key="1">
    <citation type="submission" date="2021-02" db="EMBL/GenBank/DDBJ databases">
        <authorList>
            <person name="Palmer J.M."/>
        </authorList>
    </citation>
    <scope>NUCLEOTIDE SEQUENCE</scope>
    <source>
        <strain evidence="2">SCRP734</strain>
    </source>
</reference>
<dbReference type="AlphaFoldDB" id="A0A8T1W674"/>
<accession>A0A8T1W674</accession>
<comment type="caution">
    <text evidence="2">The sequence shown here is derived from an EMBL/GenBank/DDBJ whole genome shotgun (WGS) entry which is preliminary data.</text>
</comment>
<sequence>MELDAAVRAAHDALARADADAAYWMQQYRLCVEDVRKWVEASRLEDAEAAPRYRLLRQTLQDTRCGLDYAVRSASDTRQELANARQFFLAAGTITPAPSVALQTLASAPMRRSLGAGSAAGAPAPECAPPPSVRVSPLKRARGDTVYLVPSKRAKYARAFKWGDNALHHFPRDLTIPVCPLATMWQYWVCGDEVAKYPPFRILVASELEGPKKKRLLSSLRFVMLEIESRVLAQGAWVSDPCPRDAADMLQAVHESIAARPAAKRGLQPVGQLQWTSLGRIFRDQKKMRGDEGGEDDQEE</sequence>
<feature type="compositionally biased region" description="Low complexity" evidence="1">
    <location>
        <begin position="116"/>
        <end position="125"/>
    </location>
</feature>
<protein>
    <submittedName>
        <fullName evidence="2">Uncharacterized protein</fullName>
    </submittedName>
</protein>
<evidence type="ECO:0000313" key="2">
    <source>
        <dbReference type="EMBL" id="KAG7389472.1"/>
    </source>
</evidence>
<feature type="region of interest" description="Disordered" evidence="1">
    <location>
        <begin position="116"/>
        <end position="135"/>
    </location>
</feature>